<dbReference type="EC" id="1.2.1.41" evidence="2"/>
<dbReference type="InterPro" id="IPR020593">
    <property type="entry name" value="G-glutamylP_reductase_CS"/>
</dbReference>
<protein>
    <submittedName>
        <fullName evidence="2">Gamma-glutamyl phosphate reductase</fullName>
        <ecNumber evidence="2">1.2.1.41</ecNumber>
    </submittedName>
</protein>
<dbReference type="SUPFAM" id="SSF53720">
    <property type="entry name" value="ALDH-like"/>
    <property type="match status" value="1"/>
</dbReference>
<dbReference type="Gene3D" id="3.40.605.10">
    <property type="entry name" value="Aldehyde Dehydrogenase, Chain A, domain 1"/>
    <property type="match status" value="1"/>
</dbReference>
<reference evidence="2" key="1">
    <citation type="submission" date="2018-06" db="EMBL/GenBank/DDBJ databases">
        <authorList>
            <person name="Zhirakovskaya E."/>
        </authorList>
    </citation>
    <scope>NUCLEOTIDE SEQUENCE</scope>
</reference>
<gene>
    <name evidence="2" type="ORF">MNBD_UNCLBAC01-1865</name>
</gene>
<evidence type="ECO:0000313" key="2">
    <source>
        <dbReference type="EMBL" id="VAX36991.1"/>
    </source>
</evidence>
<dbReference type="PANTHER" id="PTHR11063">
    <property type="entry name" value="GLUTAMATE SEMIALDEHYDE DEHYDROGENASE"/>
    <property type="match status" value="1"/>
</dbReference>
<dbReference type="InterPro" id="IPR016163">
    <property type="entry name" value="Ald_DH_C"/>
</dbReference>
<dbReference type="PANTHER" id="PTHR11063:SF8">
    <property type="entry name" value="DELTA-1-PYRROLINE-5-CARBOXYLATE SYNTHASE"/>
    <property type="match status" value="1"/>
</dbReference>
<proteinExistence type="predicted"/>
<dbReference type="PROSITE" id="PS01223">
    <property type="entry name" value="PROA"/>
    <property type="match status" value="1"/>
</dbReference>
<sequence length="140" mass="15680">RSLQEAGVEVRGCRQTRKIVSKGVLLATAQDWDEEYLEMILSIKVVDNMQEAVDHINIYGSHHSDAIVTNNKKEAEYFLTSVDSSTVYVNASTRFTDGYEFGFGAEVGISTDKLHARGPMALEELNTYKYIVRGKGQIRS</sequence>
<accession>A0A3B1DDR2</accession>
<dbReference type="InterPro" id="IPR015590">
    <property type="entry name" value="Aldehyde_DH_dom"/>
</dbReference>
<feature type="non-terminal residue" evidence="2">
    <location>
        <position position="1"/>
    </location>
</feature>
<dbReference type="InterPro" id="IPR016161">
    <property type="entry name" value="Ald_DH/histidinol_DH"/>
</dbReference>
<dbReference type="EMBL" id="UOGJ01000114">
    <property type="protein sequence ID" value="VAX36991.1"/>
    <property type="molecule type" value="Genomic_DNA"/>
</dbReference>
<keyword evidence="2" id="KW-0560">Oxidoreductase</keyword>
<feature type="domain" description="Aldehyde dehydrogenase" evidence="1">
    <location>
        <begin position="33"/>
        <end position="102"/>
    </location>
</feature>
<dbReference type="GO" id="GO:0004350">
    <property type="term" value="F:glutamate-5-semialdehyde dehydrogenase activity"/>
    <property type="evidence" value="ECO:0007669"/>
    <property type="project" value="UniProtKB-EC"/>
</dbReference>
<name>A0A3B1DDR2_9ZZZZ</name>
<dbReference type="Gene3D" id="3.40.309.10">
    <property type="entry name" value="Aldehyde Dehydrogenase, Chain A, domain 2"/>
    <property type="match status" value="1"/>
</dbReference>
<dbReference type="InterPro" id="IPR016162">
    <property type="entry name" value="Ald_DH_N"/>
</dbReference>
<organism evidence="2">
    <name type="scientific">hydrothermal vent metagenome</name>
    <dbReference type="NCBI Taxonomy" id="652676"/>
    <lineage>
        <taxon>unclassified sequences</taxon>
        <taxon>metagenomes</taxon>
        <taxon>ecological metagenomes</taxon>
    </lineage>
</organism>
<evidence type="ECO:0000259" key="1">
    <source>
        <dbReference type="Pfam" id="PF00171"/>
    </source>
</evidence>
<dbReference type="AlphaFoldDB" id="A0A3B1DDR2"/>
<dbReference type="Pfam" id="PF00171">
    <property type="entry name" value="Aldedh"/>
    <property type="match status" value="1"/>
</dbReference>